<protein>
    <recommendedName>
        <fullName evidence="1">UspA domain-containing protein</fullName>
    </recommendedName>
</protein>
<feature type="domain" description="UspA" evidence="1">
    <location>
        <begin position="1"/>
        <end position="35"/>
    </location>
</feature>
<name>A0A1S6J0K8_9FIRM</name>
<gene>
    <name evidence="2" type="ORF">B0537_08420</name>
</gene>
<evidence type="ECO:0000313" key="2">
    <source>
        <dbReference type="EMBL" id="AQS60555.1"/>
    </source>
</evidence>
<proteinExistence type="predicted"/>
<dbReference type="InterPro" id="IPR006016">
    <property type="entry name" value="UspA"/>
</dbReference>
<organism evidence="2 3">
    <name type="scientific">Desulforamulus ferrireducens</name>
    <dbReference type="NCBI Taxonomy" id="1833852"/>
    <lineage>
        <taxon>Bacteria</taxon>
        <taxon>Bacillati</taxon>
        <taxon>Bacillota</taxon>
        <taxon>Clostridia</taxon>
        <taxon>Eubacteriales</taxon>
        <taxon>Peptococcaceae</taxon>
        <taxon>Desulforamulus</taxon>
    </lineage>
</organism>
<dbReference type="Proteomes" id="UP000189464">
    <property type="component" value="Chromosome"/>
</dbReference>
<dbReference type="AlphaFoldDB" id="A0A1S6J0K8"/>
<keyword evidence="3" id="KW-1185">Reference proteome</keyword>
<evidence type="ECO:0000313" key="3">
    <source>
        <dbReference type="Proteomes" id="UP000189464"/>
    </source>
</evidence>
<dbReference type="EMBL" id="CP019698">
    <property type="protein sequence ID" value="AQS60555.1"/>
    <property type="molecule type" value="Genomic_DNA"/>
</dbReference>
<dbReference type="InterPro" id="IPR014729">
    <property type="entry name" value="Rossmann-like_a/b/a_fold"/>
</dbReference>
<dbReference type="SUPFAM" id="SSF52402">
    <property type="entry name" value="Adenine nucleotide alpha hydrolases-like"/>
    <property type="match status" value="1"/>
</dbReference>
<dbReference type="KEGG" id="dfg:B0537_08420"/>
<accession>A0A1S6J0K8</accession>
<sequence length="35" mass="3703">MVIGTRGLTTLQGLVKGSISHRVLSNSHCPVTLVK</sequence>
<evidence type="ECO:0000259" key="1">
    <source>
        <dbReference type="Pfam" id="PF00582"/>
    </source>
</evidence>
<dbReference type="Gene3D" id="3.40.50.620">
    <property type="entry name" value="HUPs"/>
    <property type="match status" value="1"/>
</dbReference>
<dbReference type="Pfam" id="PF00582">
    <property type="entry name" value="Usp"/>
    <property type="match status" value="1"/>
</dbReference>
<reference evidence="2 3" key="1">
    <citation type="journal article" date="2016" name="Int. J. Syst. Evol. Microbiol.">
        <title>Desulfotomaculum ferrireducens sp. nov., a moderately thermophilic sulfate-reducing and dissimilatory Fe(III)-reducing bacterium isolated from compost.</title>
        <authorList>
            <person name="Yang G."/>
            <person name="Guo J."/>
            <person name="Zhuang L."/>
            <person name="Yuan Y."/>
            <person name="Zhou S."/>
        </authorList>
    </citation>
    <scope>NUCLEOTIDE SEQUENCE [LARGE SCALE GENOMIC DNA]</scope>
    <source>
        <strain evidence="2 3">GSS09</strain>
    </source>
</reference>